<dbReference type="FunFam" id="2.160.20.10:FF:000002">
    <property type="entry name" value="Endopolygalacturonase D"/>
    <property type="match status" value="1"/>
</dbReference>
<dbReference type="Pfam" id="PF00295">
    <property type="entry name" value="Glyco_hydro_28"/>
    <property type="match status" value="1"/>
</dbReference>
<dbReference type="PANTHER" id="PTHR31884">
    <property type="entry name" value="POLYGALACTURONASE"/>
    <property type="match status" value="1"/>
</dbReference>
<evidence type="ECO:0000256" key="9">
    <source>
        <dbReference type="ARBA" id="ARBA00023295"/>
    </source>
</evidence>
<evidence type="ECO:0000313" key="14">
    <source>
        <dbReference type="EMBL" id="TQB67715.1"/>
    </source>
</evidence>
<evidence type="ECO:0000256" key="12">
    <source>
        <dbReference type="PROSITE-ProRule" id="PRU10052"/>
    </source>
</evidence>
<keyword evidence="15" id="KW-1185">Reference proteome</keyword>
<keyword evidence="8" id="KW-1015">Disulfide bond</keyword>
<evidence type="ECO:0000313" key="15">
    <source>
        <dbReference type="Proteomes" id="UP000319663"/>
    </source>
</evidence>
<evidence type="ECO:0000256" key="5">
    <source>
        <dbReference type="ARBA" id="ARBA00022729"/>
    </source>
</evidence>
<dbReference type="GO" id="GO:0005576">
    <property type="term" value="C:extracellular region"/>
    <property type="evidence" value="ECO:0007669"/>
    <property type="project" value="UniProtKB-SubCell"/>
</dbReference>
<dbReference type="PANTHER" id="PTHR31884:SF13">
    <property type="entry name" value="ENDOPOLYGALACTURONASE B"/>
    <property type="match status" value="1"/>
</dbReference>
<evidence type="ECO:0000256" key="8">
    <source>
        <dbReference type="ARBA" id="ARBA00023157"/>
    </source>
</evidence>
<dbReference type="EC" id="3.2.1.15" evidence="3"/>
<evidence type="ECO:0000256" key="10">
    <source>
        <dbReference type="ARBA" id="ARBA00023316"/>
    </source>
</evidence>
<accession>A0A507QL00</accession>
<dbReference type="GO" id="GO:0004650">
    <property type="term" value="F:polygalacturonase activity"/>
    <property type="evidence" value="ECO:0007669"/>
    <property type="project" value="UniProtKB-EC"/>
</dbReference>
<evidence type="ECO:0000256" key="11">
    <source>
        <dbReference type="ARBA" id="ARBA00034074"/>
    </source>
</evidence>
<feature type="active site" evidence="12">
    <location>
        <position position="233"/>
    </location>
</feature>
<comment type="subcellular location">
    <subcellularLocation>
        <location evidence="1">Secreted</location>
    </subcellularLocation>
</comment>
<keyword evidence="9 13" id="KW-0326">Glycosidase</keyword>
<evidence type="ECO:0000256" key="6">
    <source>
        <dbReference type="ARBA" id="ARBA00022737"/>
    </source>
</evidence>
<keyword evidence="6" id="KW-0677">Repeat</keyword>
<keyword evidence="4" id="KW-0964">Secreted</keyword>
<keyword evidence="5" id="KW-0732">Signal</keyword>
<keyword evidence="7 13" id="KW-0378">Hydrolase</keyword>
<evidence type="ECO:0000256" key="1">
    <source>
        <dbReference type="ARBA" id="ARBA00004613"/>
    </source>
</evidence>
<dbReference type="GO" id="GO:0071555">
    <property type="term" value="P:cell wall organization"/>
    <property type="evidence" value="ECO:0007669"/>
    <property type="project" value="UniProtKB-KW"/>
</dbReference>
<dbReference type="InterPro" id="IPR006626">
    <property type="entry name" value="PbH1"/>
</dbReference>
<comment type="similarity">
    <text evidence="2 13">Belongs to the glycosyl hydrolase 28 family.</text>
</comment>
<dbReference type="GO" id="GO:0045490">
    <property type="term" value="P:pectin catabolic process"/>
    <property type="evidence" value="ECO:0007669"/>
    <property type="project" value="TreeGrafter"/>
</dbReference>
<comment type="catalytic activity">
    <reaction evidence="11">
        <text>(1,4-alpha-D-galacturonosyl)n+m + H2O = (1,4-alpha-D-galacturonosyl)n + (1,4-alpha-D-galacturonosyl)m.</text>
        <dbReference type="EC" id="3.2.1.15"/>
    </reaction>
</comment>
<dbReference type="SUPFAM" id="SSF51126">
    <property type="entry name" value="Pectin lyase-like"/>
    <property type="match status" value="1"/>
</dbReference>
<dbReference type="InterPro" id="IPR011050">
    <property type="entry name" value="Pectin_lyase_fold/virulence"/>
</dbReference>
<dbReference type="EMBL" id="VIFY01000320">
    <property type="protein sequence ID" value="TQB67715.1"/>
    <property type="molecule type" value="Genomic_DNA"/>
</dbReference>
<dbReference type="AlphaFoldDB" id="A0A507QL00"/>
<keyword evidence="10" id="KW-0961">Cell wall biogenesis/degradation</keyword>
<dbReference type="Gene3D" id="2.160.20.10">
    <property type="entry name" value="Single-stranded right-handed beta-helix, Pectin lyase-like"/>
    <property type="match status" value="1"/>
</dbReference>
<dbReference type="InterPro" id="IPR050434">
    <property type="entry name" value="Glycosyl_hydrlase_28"/>
</dbReference>
<proteinExistence type="inferred from homology"/>
<dbReference type="InterPro" id="IPR012334">
    <property type="entry name" value="Pectin_lyas_fold"/>
</dbReference>
<dbReference type="STRING" id="5098.A0A507QL00"/>
<reference evidence="14 15" key="1">
    <citation type="submission" date="2019-06" db="EMBL/GenBank/DDBJ databases">
        <title>Wine fermentation using esterase from Monascus purpureus.</title>
        <authorList>
            <person name="Geng C."/>
            <person name="Zhang Y."/>
        </authorList>
    </citation>
    <scope>NUCLEOTIDE SEQUENCE [LARGE SCALE GENOMIC DNA]</scope>
    <source>
        <strain evidence="14">HQ1</strain>
    </source>
</reference>
<evidence type="ECO:0000256" key="7">
    <source>
        <dbReference type="ARBA" id="ARBA00022801"/>
    </source>
</evidence>
<evidence type="ECO:0000256" key="4">
    <source>
        <dbReference type="ARBA" id="ARBA00022525"/>
    </source>
</evidence>
<evidence type="ECO:0000256" key="13">
    <source>
        <dbReference type="RuleBase" id="RU361169"/>
    </source>
</evidence>
<evidence type="ECO:0000256" key="3">
    <source>
        <dbReference type="ARBA" id="ARBA00012736"/>
    </source>
</evidence>
<dbReference type="InterPro" id="IPR000743">
    <property type="entry name" value="Glyco_hydro_28"/>
</dbReference>
<gene>
    <name evidence="14" type="primary">PG1</name>
    <name evidence="14" type="ORF">MPDQ_004909</name>
</gene>
<evidence type="ECO:0000256" key="2">
    <source>
        <dbReference type="ARBA" id="ARBA00008834"/>
    </source>
</evidence>
<sequence length="345" mass="35759">MALAATLVSAAPLTPTPSRTLERRGGSSCTFTSAASASASAGDCSVVTLRNIAVPAGESLELNNLKAGTQVVFQGETTFGYKEWKGPLIRIQGDSITVRGDPGHVINGGGEQWWDGKGSNSGKTKPKFFYAHGLDNSIISGLYVKNTPVQAFSIQSKNLVLDHITIDNSEGDRKNGGHNTDAFDVGESVGITIQHANVKNQDDCLAVNSGEANGEQTGTKNIIFTDGTCSGGHGLSIGSVGGRDDNTVKNVTISNSVVANSANGLRIKTVAGATGSVDQVNYSNITLSNISDYGIVIEQDYENGGPTGKPTTGVPITGVSVDGVHGSVDEDAQGHWTLGHRRAST</sequence>
<dbReference type="SMART" id="SM00710">
    <property type="entry name" value="PbH1"/>
    <property type="match status" value="5"/>
</dbReference>
<organism evidence="14 15">
    <name type="scientific">Monascus purpureus</name>
    <name type="common">Red mold</name>
    <name type="synonym">Monascus anka</name>
    <dbReference type="NCBI Taxonomy" id="5098"/>
    <lineage>
        <taxon>Eukaryota</taxon>
        <taxon>Fungi</taxon>
        <taxon>Dikarya</taxon>
        <taxon>Ascomycota</taxon>
        <taxon>Pezizomycotina</taxon>
        <taxon>Eurotiomycetes</taxon>
        <taxon>Eurotiomycetidae</taxon>
        <taxon>Eurotiales</taxon>
        <taxon>Aspergillaceae</taxon>
        <taxon>Monascus</taxon>
    </lineage>
</organism>
<comment type="caution">
    <text evidence="14">The sequence shown here is derived from an EMBL/GenBank/DDBJ whole genome shotgun (WGS) entry which is preliminary data.</text>
</comment>
<dbReference type="PROSITE" id="PS00502">
    <property type="entry name" value="POLYGALACTURONASE"/>
    <property type="match status" value="1"/>
</dbReference>
<name>A0A507QL00_MONPU</name>
<dbReference type="Proteomes" id="UP000319663">
    <property type="component" value="Unassembled WGS sequence"/>
</dbReference>
<protein>
    <recommendedName>
        <fullName evidence="3">endo-polygalacturonase</fullName>
        <ecNumber evidence="3">3.2.1.15</ecNumber>
    </recommendedName>
</protein>